<accession>A0A1R3VCY4</accession>
<proteinExistence type="predicted"/>
<keyword evidence="2" id="KW-0812">Transmembrane</keyword>
<feature type="transmembrane region" description="Helical" evidence="2">
    <location>
        <begin position="85"/>
        <end position="109"/>
    </location>
</feature>
<keyword evidence="2" id="KW-0472">Membrane</keyword>
<dbReference type="EMBL" id="FTPD01000020">
    <property type="protein sequence ID" value="SIT56240.1"/>
    <property type="molecule type" value="Genomic_DNA"/>
</dbReference>
<evidence type="ECO:0000313" key="4">
    <source>
        <dbReference type="Proteomes" id="UP000188388"/>
    </source>
</evidence>
<evidence type="ECO:0000313" key="3">
    <source>
        <dbReference type="EMBL" id="SIT56240.1"/>
    </source>
</evidence>
<name>A0A1R3VCY4_9HYPH</name>
<keyword evidence="2" id="KW-1133">Transmembrane helix</keyword>
<feature type="region of interest" description="Disordered" evidence="1">
    <location>
        <begin position="41"/>
        <end position="60"/>
    </location>
</feature>
<dbReference type="Proteomes" id="UP000188388">
    <property type="component" value="Unassembled WGS sequence"/>
</dbReference>
<keyword evidence="4" id="KW-1185">Reference proteome</keyword>
<evidence type="ECO:0000256" key="1">
    <source>
        <dbReference type="SAM" id="MobiDB-lite"/>
    </source>
</evidence>
<gene>
    <name evidence="3" type="ORF">BQ8794_270067</name>
</gene>
<reference evidence="4" key="1">
    <citation type="submission" date="2017-01" db="EMBL/GenBank/DDBJ databases">
        <authorList>
            <person name="Brunel B."/>
        </authorList>
    </citation>
    <scope>NUCLEOTIDE SEQUENCE [LARGE SCALE GENOMIC DNA]</scope>
</reference>
<dbReference type="AlphaFoldDB" id="A0A1R3VCY4"/>
<organism evidence="3 4">
    <name type="scientific">Mesorhizobium prunaredense</name>
    <dbReference type="NCBI Taxonomy" id="1631249"/>
    <lineage>
        <taxon>Bacteria</taxon>
        <taxon>Pseudomonadati</taxon>
        <taxon>Pseudomonadota</taxon>
        <taxon>Alphaproteobacteria</taxon>
        <taxon>Hyphomicrobiales</taxon>
        <taxon>Phyllobacteriaceae</taxon>
        <taxon>Mesorhizobium</taxon>
    </lineage>
</organism>
<sequence length="111" mass="11825">MAAEQSPFIGGSGCPLYPSSAGTRYGTLTAERTVTPIQSKQNVDAVASRPANDNQTPDPTDFSAVDLVSSSDEDVVAIVRRTERLALAVIIVMAIFLIFAPVFFIALMYGI</sequence>
<protein>
    <submittedName>
        <fullName evidence="3">Uncharacterized protein</fullName>
    </submittedName>
</protein>
<evidence type="ECO:0000256" key="2">
    <source>
        <dbReference type="SAM" id="Phobius"/>
    </source>
</evidence>